<dbReference type="AlphaFoldDB" id="A0A060IHY2"/>
<reference evidence="9 10" key="1">
    <citation type="submission" date="2013-12" db="EMBL/GenBank/DDBJ databases">
        <title>Complete genome sequence of Rhizobium etli bv. mimosae IE4771.</title>
        <authorList>
            <person name="Bustos P."/>
            <person name="Santamaria R.I."/>
            <person name="Lozano L."/>
            <person name="Ormeno-Orrillo E."/>
            <person name="Rogel M.A."/>
            <person name="Romero D."/>
            <person name="Cevallos M.A."/>
            <person name="Martinez-Romero E."/>
            <person name="Gonzalez V."/>
        </authorList>
    </citation>
    <scope>NUCLEOTIDE SEQUENCE [LARGE SCALE GENOMIC DNA]</scope>
    <source>
        <strain evidence="9 10">IE4771</strain>
        <plasmid evidence="10">Plasmid pRetIE4771e</plasmid>
    </source>
</reference>
<dbReference type="GO" id="GO:0005524">
    <property type="term" value="F:ATP binding"/>
    <property type="evidence" value="ECO:0007669"/>
    <property type="project" value="UniProtKB-KW"/>
</dbReference>
<dbReference type="Pfam" id="PF08352">
    <property type="entry name" value="oligo_HPY"/>
    <property type="match status" value="1"/>
</dbReference>
<dbReference type="PANTHER" id="PTHR43297">
    <property type="entry name" value="OLIGOPEPTIDE TRANSPORT ATP-BINDING PROTEIN APPD"/>
    <property type="match status" value="1"/>
</dbReference>
<dbReference type="Proteomes" id="UP000027180">
    <property type="component" value="Plasmid pRetIE4771e"/>
</dbReference>
<evidence type="ECO:0000259" key="8">
    <source>
        <dbReference type="PROSITE" id="PS50893"/>
    </source>
</evidence>
<dbReference type="Gene3D" id="3.40.50.300">
    <property type="entry name" value="P-loop containing nucleotide triphosphate hydrolases"/>
    <property type="match status" value="1"/>
</dbReference>
<keyword evidence="3" id="KW-0813">Transport</keyword>
<evidence type="ECO:0000256" key="1">
    <source>
        <dbReference type="ARBA" id="ARBA00004417"/>
    </source>
</evidence>
<feature type="domain" description="ABC transporter" evidence="8">
    <location>
        <begin position="6"/>
        <end position="255"/>
    </location>
</feature>
<dbReference type="HOGENOM" id="CLU_000604_1_23_5"/>
<accession>A0A060IHY2</accession>
<sequence>MALLDVRDLQVSFDTAAGRILALNGVSFSLERGEVLALLGESGSGKSVTASAIMDLIPNPPGAIDRGSIRFEGTELLQLPRNARRDLCGDRIALIFQDALASLNPVYPVGWQIAEMFRIHGRKPEGGVENAVIDLLTAIGIPDPERRARQYPHEFSGGMRQRIMIAMAVALEPDIIIADEPTTALDVTIQAQVVELLRTIRERSNAGMIFITHDLGVVAELADRVAVMYAGRIVETANVFELFADARHPYSVGLLASQPRIDTDEDELIPIPGSAPNPVALPSGCAFRTRCPRAEGVCAELAPRLETVGPGRQAACHFSVAPA</sequence>
<geneLocation type="plasmid" evidence="9 10">
    <name>pRetIE4771e</name>
</geneLocation>
<dbReference type="EMBL" id="CP006991">
    <property type="protein sequence ID" value="AIC31535.1"/>
    <property type="molecule type" value="Genomic_DNA"/>
</dbReference>
<evidence type="ECO:0000256" key="7">
    <source>
        <dbReference type="ARBA" id="ARBA00023136"/>
    </source>
</evidence>
<dbReference type="KEGG" id="rei:IE4771_PE00311"/>
<dbReference type="OrthoDB" id="9815712at2"/>
<keyword evidence="6 9" id="KW-0067">ATP-binding</keyword>
<dbReference type="NCBIfam" id="TIGR01727">
    <property type="entry name" value="oligo_HPY"/>
    <property type="match status" value="1"/>
</dbReference>
<dbReference type="PROSITE" id="PS00211">
    <property type="entry name" value="ABC_TRANSPORTER_1"/>
    <property type="match status" value="1"/>
</dbReference>
<evidence type="ECO:0000256" key="2">
    <source>
        <dbReference type="ARBA" id="ARBA00005417"/>
    </source>
</evidence>
<dbReference type="InterPro" id="IPR027417">
    <property type="entry name" value="P-loop_NTPase"/>
</dbReference>
<evidence type="ECO:0000256" key="3">
    <source>
        <dbReference type="ARBA" id="ARBA00022448"/>
    </source>
</evidence>
<evidence type="ECO:0000256" key="5">
    <source>
        <dbReference type="ARBA" id="ARBA00022741"/>
    </source>
</evidence>
<comment type="subcellular location">
    <subcellularLocation>
        <location evidence="1">Cell inner membrane</location>
        <topology evidence="1">Peripheral membrane protein</topology>
    </subcellularLocation>
</comment>
<gene>
    <name evidence="9" type="ORF">IE4771_PE00311</name>
</gene>
<dbReference type="SMART" id="SM00382">
    <property type="entry name" value="AAA"/>
    <property type="match status" value="1"/>
</dbReference>
<dbReference type="InterPro" id="IPR017871">
    <property type="entry name" value="ABC_transporter-like_CS"/>
</dbReference>
<dbReference type="GO" id="GO:0005886">
    <property type="term" value="C:plasma membrane"/>
    <property type="evidence" value="ECO:0007669"/>
    <property type="project" value="UniProtKB-SubCell"/>
</dbReference>
<evidence type="ECO:0000256" key="4">
    <source>
        <dbReference type="ARBA" id="ARBA00022475"/>
    </source>
</evidence>
<dbReference type="Pfam" id="PF00005">
    <property type="entry name" value="ABC_tran"/>
    <property type="match status" value="1"/>
</dbReference>
<dbReference type="InterPro" id="IPR003593">
    <property type="entry name" value="AAA+_ATPase"/>
</dbReference>
<proteinExistence type="inferred from homology"/>
<organism evidence="9 10">
    <name type="scientific">Rhizobium etli bv. mimosae str. IE4771</name>
    <dbReference type="NCBI Taxonomy" id="1432050"/>
    <lineage>
        <taxon>Bacteria</taxon>
        <taxon>Pseudomonadati</taxon>
        <taxon>Pseudomonadota</taxon>
        <taxon>Alphaproteobacteria</taxon>
        <taxon>Hyphomicrobiales</taxon>
        <taxon>Rhizobiaceae</taxon>
        <taxon>Rhizobium/Agrobacterium group</taxon>
        <taxon>Rhizobium</taxon>
    </lineage>
</organism>
<dbReference type="SUPFAM" id="SSF52540">
    <property type="entry name" value="P-loop containing nucleoside triphosphate hydrolases"/>
    <property type="match status" value="1"/>
</dbReference>
<dbReference type="InterPro" id="IPR050388">
    <property type="entry name" value="ABC_Ni/Peptide_Import"/>
</dbReference>
<dbReference type="PANTHER" id="PTHR43297:SF2">
    <property type="entry name" value="DIPEPTIDE TRANSPORT ATP-BINDING PROTEIN DPPD"/>
    <property type="match status" value="1"/>
</dbReference>
<keyword evidence="5" id="KW-0547">Nucleotide-binding</keyword>
<dbReference type="InterPro" id="IPR013563">
    <property type="entry name" value="Oligopep_ABC_C"/>
</dbReference>
<keyword evidence="4" id="KW-1003">Cell membrane</keyword>
<dbReference type="RefSeq" id="WP_040142851.1">
    <property type="nucleotide sequence ID" value="NZ_CP006991.1"/>
</dbReference>
<evidence type="ECO:0000313" key="10">
    <source>
        <dbReference type="Proteomes" id="UP000027180"/>
    </source>
</evidence>
<keyword evidence="9" id="KW-0614">Plasmid</keyword>
<dbReference type="InterPro" id="IPR003439">
    <property type="entry name" value="ABC_transporter-like_ATP-bd"/>
</dbReference>
<dbReference type="FunFam" id="3.40.50.300:FF:000016">
    <property type="entry name" value="Oligopeptide ABC transporter ATP-binding component"/>
    <property type="match status" value="1"/>
</dbReference>
<keyword evidence="7" id="KW-0472">Membrane</keyword>
<dbReference type="CDD" id="cd03257">
    <property type="entry name" value="ABC_NikE_OppD_transporters"/>
    <property type="match status" value="1"/>
</dbReference>
<evidence type="ECO:0000256" key="6">
    <source>
        <dbReference type="ARBA" id="ARBA00022840"/>
    </source>
</evidence>
<comment type="similarity">
    <text evidence="2">Belongs to the ABC transporter superfamily.</text>
</comment>
<name>A0A060IHY2_RHIET</name>
<dbReference type="GO" id="GO:0016887">
    <property type="term" value="F:ATP hydrolysis activity"/>
    <property type="evidence" value="ECO:0007669"/>
    <property type="project" value="InterPro"/>
</dbReference>
<evidence type="ECO:0000313" key="9">
    <source>
        <dbReference type="EMBL" id="AIC31535.1"/>
    </source>
</evidence>
<dbReference type="GO" id="GO:0055085">
    <property type="term" value="P:transmembrane transport"/>
    <property type="evidence" value="ECO:0007669"/>
    <property type="project" value="UniProtKB-ARBA"/>
</dbReference>
<protein>
    <submittedName>
        <fullName evidence="9">Oligopeptide/dipeptide ABC transporter ATP-binding protein</fullName>
    </submittedName>
</protein>
<dbReference type="PROSITE" id="PS50893">
    <property type="entry name" value="ABC_TRANSPORTER_2"/>
    <property type="match status" value="1"/>
</dbReference>
<dbReference type="GO" id="GO:0015833">
    <property type="term" value="P:peptide transport"/>
    <property type="evidence" value="ECO:0007669"/>
    <property type="project" value="InterPro"/>
</dbReference>